<dbReference type="SUPFAM" id="SSF81383">
    <property type="entry name" value="F-box domain"/>
    <property type="match status" value="1"/>
</dbReference>
<dbReference type="Pfam" id="PF02373">
    <property type="entry name" value="JmjC"/>
    <property type="match status" value="1"/>
</dbReference>
<dbReference type="PANTHER" id="PTHR12480:SF35">
    <property type="entry name" value="TRANSCRIPTION FACTOR JUMONJI, JMJC DOMAIN-CONTAINING PROTEIN"/>
    <property type="match status" value="1"/>
</dbReference>
<dbReference type="InterPro" id="IPR003347">
    <property type="entry name" value="JmjC_dom"/>
</dbReference>
<dbReference type="FunFam" id="2.60.120.650:FF:000045">
    <property type="entry name" value="F-box protein At1g78280"/>
    <property type="match status" value="1"/>
</dbReference>
<dbReference type="GO" id="GO:0016491">
    <property type="term" value="F:oxidoreductase activity"/>
    <property type="evidence" value="ECO:0007669"/>
    <property type="project" value="UniProtKB-KW"/>
</dbReference>
<evidence type="ECO:0000313" key="9">
    <source>
        <dbReference type="Proteomes" id="UP000001396"/>
    </source>
</evidence>
<feature type="domain" description="JmjC" evidence="7">
    <location>
        <begin position="248"/>
        <end position="408"/>
    </location>
</feature>
<dbReference type="Proteomes" id="UP000001396">
    <property type="component" value="Unassembled WGS sequence"/>
</dbReference>
<sequence length="894" mass="104090">MKNLFYLKISRLSWVFLINFFENKECKFRNDGLGYLSVLEDTFLLEAIFDELTVPELLSLQRVSPAFYVMLNDDRLWMDAFFRETTNNTAQRGNIVYYISWKLSAVKYLYSNGRDMSAFPMAQLNFPLFQSMVIYTRWLRRHMQIKDFKVEDSGLVDKCDASLLTYEQFVERYERPSIPMVFTNGQLDWPANTEWTKQRLIERFGDVCFKISHGDHKNIPMRFADYVQYMATQNDEEPLYVFDQSFGEKAPAMLNEYKVPSKFFPEDLFQFQNDKRPHYRWIVIGPPRSGAPWHIDPAGTSAWNSLVSGCKRWLMYPPSSTPIGVSMDDVDEKFYGGPASLLWLLEVYPYLPPDQRPIEVIQYPGETIFVPGGWWHMVLNLEESIAVTQNFCDSQNFLKVCDDLIGHKKNGKEYHDFKKLLLADRPEFESKFKEFELTNSQFQHDFSDLVYWGPLVQEVFSRHFPNQSFTADDFQVASSESGQSPVFFVNRNYVVKFFCTKYGGEDSFLRERHLYSLIKDNQYLASITPSLLGSGYLLDGNFKPKKTEVDDSESSMLWKWPYIITNFFDGTSLQDVQDVPDELPFPYPPTEEEEEEDDEDEEDGEIPPTIDDKILIPMLAKLMMNIHNLPLNMENNNPYFNQDNSSSADLWSVWRLHIKNKLLANTKENLWNWGGLPTQLLKMVDAYLPVDLDSYIDKTLPPCYIHGDLTDENILGDIIIQPKKKKLNLKQLKIHPTPNNKKLSIHSKKQPTKAKQAATASLPEEEEQVEEEEIWQANKLIDFGDSNFGDRYYELVSLHLSIFAGDKNKLRSFLKCYEVPSTTSQPTTTTTKKTWLDVYNENPSQFIKRCMCYTLIHHCNALTTIVRHVPDCLNANTMEELARLIYDIDYIIGE</sequence>
<dbReference type="SUPFAM" id="SSF56112">
    <property type="entry name" value="Protein kinase-like (PK-like)"/>
    <property type="match status" value="1"/>
</dbReference>
<accession>D3AZU8</accession>
<comment type="caution">
    <text evidence="8">The sequence shown here is derived from an EMBL/GenBank/DDBJ whole genome shotgun (WGS) entry which is preliminary data.</text>
</comment>
<evidence type="ECO:0000256" key="3">
    <source>
        <dbReference type="ARBA" id="ARBA00023002"/>
    </source>
</evidence>
<proteinExistence type="predicted"/>
<evidence type="ECO:0000256" key="1">
    <source>
        <dbReference type="ARBA" id="ARBA00004123"/>
    </source>
</evidence>
<dbReference type="GeneID" id="31357090"/>
<reference evidence="8 9" key="1">
    <citation type="journal article" date="2011" name="Genome Res.">
        <title>Phylogeny-wide analysis of social amoeba genomes highlights ancient origins for complex intercellular communication.</title>
        <authorList>
            <person name="Heidel A.J."/>
            <person name="Lawal H.M."/>
            <person name="Felder M."/>
            <person name="Schilde C."/>
            <person name="Helps N.R."/>
            <person name="Tunggal B."/>
            <person name="Rivero F."/>
            <person name="John U."/>
            <person name="Schleicher M."/>
            <person name="Eichinger L."/>
            <person name="Platzer M."/>
            <person name="Noegel A.A."/>
            <person name="Schaap P."/>
            <person name="Gloeckner G."/>
        </authorList>
    </citation>
    <scope>NUCLEOTIDE SEQUENCE [LARGE SCALE GENOMIC DNA]</scope>
    <source>
        <strain evidence="9">ATCC 26659 / Pp 5 / PN500</strain>
    </source>
</reference>
<feature type="region of interest" description="Disordered" evidence="6">
    <location>
        <begin position="737"/>
        <end position="767"/>
    </location>
</feature>
<feature type="compositionally biased region" description="Acidic residues" evidence="6">
    <location>
        <begin position="590"/>
        <end position="605"/>
    </location>
</feature>
<dbReference type="InterPro" id="IPR011009">
    <property type="entry name" value="Kinase-like_dom_sf"/>
</dbReference>
<keyword evidence="2" id="KW-0479">Metal-binding</keyword>
<dbReference type="RefSeq" id="XP_020436685.1">
    <property type="nucleotide sequence ID" value="XM_020572568.1"/>
</dbReference>
<evidence type="ECO:0000256" key="5">
    <source>
        <dbReference type="ARBA" id="ARBA00023242"/>
    </source>
</evidence>
<protein>
    <submittedName>
        <fullName evidence="8">Transcription factor jumonji</fullName>
    </submittedName>
</protein>
<dbReference type="GO" id="GO:0005737">
    <property type="term" value="C:cytoplasm"/>
    <property type="evidence" value="ECO:0007669"/>
    <property type="project" value="TreeGrafter"/>
</dbReference>
<gene>
    <name evidence="8" type="primary">jcdI</name>
    <name evidence="8" type="ORF">PPL_01561</name>
</gene>
<evidence type="ECO:0000313" key="8">
    <source>
        <dbReference type="EMBL" id="EFA84572.1"/>
    </source>
</evidence>
<dbReference type="InParanoid" id="D3AZU8"/>
<dbReference type="AlphaFoldDB" id="D3AZU8"/>
<evidence type="ECO:0000259" key="7">
    <source>
        <dbReference type="PROSITE" id="PS51184"/>
    </source>
</evidence>
<name>D3AZU8_HETP5</name>
<dbReference type="SUPFAM" id="SSF51197">
    <property type="entry name" value="Clavaminate synthase-like"/>
    <property type="match status" value="1"/>
</dbReference>
<evidence type="ECO:0000256" key="6">
    <source>
        <dbReference type="SAM" id="MobiDB-lite"/>
    </source>
</evidence>
<dbReference type="EMBL" id="ADBJ01000008">
    <property type="protein sequence ID" value="EFA84572.1"/>
    <property type="molecule type" value="Genomic_DNA"/>
</dbReference>
<feature type="compositionally biased region" description="Basic residues" evidence="6">
    <location>
        <begin position="743"/>
        <end position="752"/>
    </location>
</feature>
<keyword evidence="3" id="KW-0560">Oxidoreductase</keyword>
<comment type="subcellular location">
    <subcellularLocation>
        <location evidence="1">Nucleus</location>
    </subcellularLocation>
</comment>
<feature type="region of interest" description="Disordered" evidence="6">
    <location>
        <begin position="579"/>
        <end position="609"/>
    </location>
</feature>
<keyword evidence="9" id="KW-1185">Reference proteome</keyword>
<dbReference type="InterPro" id="IPR050910">
    <property type="entry name" value="JMJD6_ArgDemeth/LysHydrox"/>
</dbReference>
<dbReference type="GO" id="GO:0046872">
    <property type="term" value="F:metal ion binding"/>
    <property type="evidence" value="ECO:0007669"/>
    <property type="project" value="UniProtKB-KW"/>
</dbReference>
<evidence type="ECO:0000256" key="4">
    <source>
        <dbReference type="ARBA" id="ARBA00023004"/>
    </source>
</evidence>
<dbReference type="PROSITE" id="PS51184">
    <property type="entry name" value="JMJC"/>
    <property type="match status" value="1"/>
</dbReference>
<dbReference type="GO" id="GO:0005634">
    <property type="term" value="C:nucleus"/>
    <property type="evidence" value="ECO:0007669"/>
    <property type="project" value="UniProtKB-SubCell"/>
</dbReference>
<dbReference type="InterPro" id="IPR036047">
    <property type="entry name" value="F-box-like_dom_sf"/>
</dbReference>
<organism evidence="8 9">
    <name type="scientific">Heterostelium pallidum (strain ATCC 26659 / Pp 5 / PN500)</name>
    <name type="common">Cellular slime mold</name>
    <name type="synonym">Polysphondylium pallidum</name>
    <dbReference type="NCBI Taxonomy" id="670386"/>
    <lineage>
        <taxon>Eukaryota</taxon>
        <taxon>Amoebozoa</taxon>
        <taxon>Evosea</taxon>
        <taxon>Eumycetozoa</taxon>
        <taxon>Dictyostelia</taxon>
        <taxon>Acytosteliales</taxon>
        <taxon>Acytosteliaceae</taxon>
        <taxon>Heterostelium</taxon>
    </lineage>
</organism>
<dbReference type="STRING" id="670386.D3AZU8"/>
<keyword evidence="5" id="KW-0539">Nucleus</keyword>
<dbReference type="Gene3D" id="2.60.120.650">
    <property type="entry name" value="Cupin"/>
    <property type="match status" value="1"/>
</dbReference>
<keyword evidence="4" id="KW-0408">Iron</keyword>
<dbReference type="PANTHER" id="PTHR12480">
    <property type="entry name" value="ARGININE DEMETHYLASE AND LYSYL-HYDROXYLASE JMJD"/>
    <property type="match status" value="1"/>
</dbReference>
<dbReference type="SMART" id="SM00558">
    <property type="entry name" value="JmjC"/>
    <property type="match status" value="1"/>
</dbReference>
<dbReference type="OMA" id="RWLMYPP"/>
<evidence type="ECO:0000256" key="2">
    <source>
        <dbReference type="ARBA" id="ARBA00022723"/>
    </source>
</evidence>